<dbReference type="GO" id="GO:0009826">
    <property type="term" value="P:unidimensional cell growth"/>
    <property type="evidence" value="ECO:0007669"/>
    <property type="project" value="EnsemblPlants"/>
</dbReference>
<keyword evidence="8 10" id="KW-0067">ATP-binding</keyword>
<comment type="function">
    <text evidence="10">Broad-specificity nucleoside monophosphate (NMP) kinase that catalyzes the reversible transfer of the terminal phosphate group between nucleoside triphosphates and monophosphates. Has also ATPase activity. Involved in the late cytoplasmic maturation steps of the 40S ribosomal particles, specifically 18S rRNA maturation. While NMP activity is not required for ribosome maturation, ATPase activity is. Associates transiently with small ribosomal subunit protein uS11. ATP hydrolysis breaks the interaction with uS11. May temporarily remove uS11 from the ribosome to enable a conformational change of the ribosomal RNA that is needed for the final maturation step of the small ribosomal subunit. Its NMP activity may have a role in nuclear energy homeostasis.</text>
</comment>
<keyword evidence="9 10" id="KW-0539">Nucleus</keyword>
<evidence type="ECO:0000256" key="7">
    <source>
        <dbReference type="ARBA" id="ARBA00022777"/>
    </source>
</evidence>
<dbReference type="eggNOG" id="KOG3347">
    <property type="taxonomic scope" value="Eukaryota"/>
</dbReference>
<evidence type="ECO:0000256" key="11">
    <source>
        <dbReference type="SAM" id="MobiDB-lite"/>
    </source>
</evidence>
<keyword evidence="4 10" id="KW-0698">rRNA processing</keyword>
<sequence length="182" mass="20575">MSGQTQRGRPNVLITGTPGTGKTTTSEMVAQELGFRHINVGEWVREKNLHSGWNAEFDCFDIDEDKVVDALEDVMAEGGCVVDHHGCDFFPERWFDLVIVLQANNTELYDRLQKRGYTAKKISENVECEIMMVVMEEASESYRPEIVKPMSSDNTDDLERNVATIVEWVRGMMAAAAMAEHR</sequence>
<feature type="binding site" evidence="10">
    <location>
        <position position="24"/>
    </location>
    <ligand>
        <name>ATP</name>
        <dbReference type="ChEBI" id="CHEBI:30616"/>
    </ligand>
</feature>
<evidence type="ECO:0000256" key="4">
    <source>
        <dbReference type="ARBA" id="ARBA00022552"/>
    </source>
</evidence>
<dbReference type="SUPFAM" id="SSF52540">
    <property type="entry name" value="P-loop containing nucleoside triphosphate hydrolases"/>
    <property type="match status" value="1"/>
</dbReference>
<dbReference type="KEGG" id="cre:CHLRE_02g081550v5"/>
<dbReference type="GO" id="GO:0042274">
    <property type="term" value="P:ribosomal small subunit biogenesis"/>
    <property type="evidence" value="ECO:0007669"/>
    <property type="project" value="UniProtKB-UniRule"/>
</dbReference>
<dbReference type="GeneID" id="5727311"/>
<organism evidence="12 13">
    <name type="scientific">Chlamydomonas reinhardtii</name>
    <name type="common">Chlamydomonas smithii</name>
    <dbReference type="NCBI Taxonomy" id="3055"/>
    <lineage>
        <taxon>Eukaryota</taxon>
        <taxon>Viridiplantae</taxon>
        <taxon>Chlorophyta</taxon>
        <taxon>core chlorophytes</taxon>
        <taxon>Chlorophyceae</taxon>
        <taxon>CS clade</taxon>
        <taxon>Chlamydomonadales</taxon>
        <taxon>Chlamydomonadaceae</taxon>
        <taxon>Chlamydomonas</taxon>
    </lineage>
</organism>
<keyword evidence="13" id="KW-1185">Reference proteome</keyword>
<feature type="binding site" evidence="10">
    <location>
        <position position="115"/>
    </location>
    <ligand>
        <name>ATP</name>
        <dbReference type="ChEBI" id="CHEBI:30616"/>
    </ligand>
</feature>
<evidence type="ECO:0000313" key="13">
    <source>
        <dbReference type="Proteomes" id="UP000006906"/>
    </source>
</evidence>
<gene>
    <name evidence="12" type="ORF">CHLRE_02g081550v5</name>
</gene>
<evidence type="ECO:0000256" key="9">
    <source>
        <dbReference type="ARBA" id="ARBA00023242"/>
    </source>
</evidence>
<dbReference type="InterPro" id="IPR020618">
    <property type="entry name" value="Adenyl_kinase_AK6"/>
</dbReference>
<dbReference type="OMA" id="QCEIFGT"/>
<dbReference type="OrthoDB" id="10251185at2759"/>
<keyword evidence="2 10" id="KW-0963">Cytoplasm</keyword>
<dbReference type="EC" id="2.7.4.3" evidence="10"/>
<name>A8I7Y8_CHLRE</name>
<dbReference type="PANTHER" id="PTHR12595">
    <property type="entry name" value="POS9-ACTIVATING FACTOR FAP7-RELATED"/>
    <property type="match status" value="1"/>
</dbReference>
<evidence type="ECO:0000256" key="8">
    <source>
        <dbReference type="ARBA" id="ARBA00022840"/>
    </source>
</evidence>
<dbReference type="FunFam" id="3.40.50.300:FF:000372">
    <property type="entry name" value="Adenylate kinase isoenzyme 6 homolog"/>
    <property type="match status" value="1"/>
</dbReference>
<dbReference type="GO" id="GO:0080186">
    <property type="term" value="P:developmental vegetative growth"/>
    <property type="evidence" value="ECO:0007669"/>
    <property type="project" value="EnsemblPlants"/>
</dbReference>
<keyword evidence="3 10" id="KW-0690">Ribosome biogenesis</keyword>
<dbReference type="HOGENOM" id="CLU_079096_3_1_1"/>
<dbReference type="GO" id="GO:0004017">
    <property type="term" value="F:AMP kinase activity"/>
    <property type="evidence" value="ECO:0000318"/>
    <property type="project" value="GO_Central"/>
</dbReference>
<dbReference type="SMR" id="A8I7Y8"/>
<dbReference type="PRINTS" id="PR01100">
    <property type="entry name" value="SHIKIMTKNASE"/>
</dbReference>
<dbReference type="GO" id="GO:0016887">
    <property type="term" value="F:ATP hydrolysis activity"/>
    <property type="evidence" value="ECO:0007669"/>
    <property type="project" value="UniProtKB-UniRule"/>
</dbReference>
<dbReference type="GO" id="GO:0005524">
    <property type="term" value="F:ATP binding"/>
    <property type="evidence" value="ECO:0000318"/>
    <property type="project" value="GO_Central"/>
</dbReference>
<comment type="catalytic activity">
    <reaction evidence="10">
        <text>ATP + H2O = ADP + phosphate + H(+)</text>
        <dbReference type="Rhea" id="RHEA:13065"/>
        <dbReference type="ChEBI" id="CHEBI:15377"/>
        <dbReference type="ChEBI" id="CHEBI:15378"/>
        <dbReference type="ChEBI" id="CHEBI:30616"/>
        <dbReference type="ChEBI" id="CHEBI:43474"/>
        <dbReference type="ChEBI" id="CHEBI:456216"/>
    </reaction>
</comment>
<feature type="binding site" evidence="10">
    <location>
        <position position="19"/>
    </location>
    <ligand>
        <name>ATP</name>
        <dbReference type="ChEBI" id="CHEBI:30616"/>
    </ligand>
</feature>
<keyword evidence="5 10" id="KW-0808">Transferase</keyword>
<feature type="region of interest" description="LID" evidence="10">
    <location>
        <begin position="114"/>
        <end position="124"/>
    </location>
</feature>
<dbReference type="PaxDb" id="3055-EDP06668"/>
<protein>
    <recommendedName>
        <fullName evidence="10">Adenylate kinase isoenzyme 6 homolog</fullName>
        <shortName evidence="10">AK6</shortName>
        <ecNumber evidence="10">2.7.4.3</ecNumber>
    </recommendedName>
    <alternativeName>
        <fullName evidence="10">Dual activity adenylate kinase/ATPase</fullName>
        <shortName evidence="10">AK/ATPase</shortName>
    </alternativeName>
</protein>
<evidence type="ECO:0000256" key="10">
    <source>
        <dbReference type="HAMAP-Rule" id="MF_03173"/>
    </source>
</evidence>
<feature type="binding site" evidence="10">
    <location>
        <position position="23"/>
    </location>
    <ligand>
        <name>ATP</name>
        <dbReference type="ChEBI" id="CHEBI:30616"/>
    </ligand>
</feature>
<dbReference type="AlphaFoldDB" id="A8I7Y8"/>
<accession>A8I7Y8</accession>
<evidence type="ECO:0000256" key="3">
    <source>
        <dbReference type="ARBA" id="ARBA00022517"/>
    </source>
</evidence>
<comment type="similarity">
    <text evidence="10">Belongs to the adenylate kinase family. AK6 subfamily.</text>
</comment>
<comment type="catalytic activity">
    <reaction evidence="1 10">
        <text>AMP + ATP = 2 ADP</text>
        <dbReference type="Rhea" id="RHEA:12973"/>
        <dbReference type="ChEBI" id="CHEBI:30616"/>
        <dbReference type="ChEBI" id="CHEBI:456215"/>
        <dbReference type="ChEBI" id="CHEBI:456216"/>
        <dbReference type="EC" id="2.7.4.3"/>
    </reaction>
</comment>
<evidence type="ECO:0000256" key="2">
    <source>
        <dbReference type="ARBA" id="ARBA00022490"/>
    </source>
</evidence>
<dbReference type="Gene3D" id="3.40.50.300">
    <property type="entry name" value="P-loop containing nucleotide triphosphate hydrolases"/>
    <property type="match status" value="1"/>
</dbReference>
<dbReference type="GO" id="GO:0005737">
    <property type="term" value="C:cytoplasm"/>
    <property type="evidence" value="ECO:0000318"/>
    <property type="project" value="GO_Central"/>
</dbReference>
<feature type="region of interest" description="NMPbind" evidence="10">
    <location>
        <begin position="39"/>
        <end position="62"/>
    </location>
</feature>
<dbReference type="GO" id="GO:0006364">
    <property type="term" value="P:rRNA processing"/>
    <property type="evidence" value="ECO:0007669"/>
    <property type="project" value="UniProtKB-KW"/>
</dbReference>
<dbReference type="EMBL" id="CM008963">
    <property type="protein sequence ID" value="PNW86315.1"/>
    <property type="molecule type" value="Genomic_DNA"/>
</dbReference>
<feature type="compositionally biased region" description="Low complexity" evidence="11">
    <location>
        <begin position="15"/>
        <end position="24"/>
    </location>
</feature>
<reference evidence="12 13" key="1">
    <citation type="journal article" date="2007" name="Science">
        <title>The Chlamydomonas genome reveals the evolution of key animal and plant functions.</title>
        <authorList>
            <person name="Merchant S.S."/>
            <person name="Prochnik S.E."/>
            <person name="Vallon O."/>
            <person name="Harris E.H."/>
            <person name="Karpowicz S.J."/>
            <person name="Witman G.B."/>
            <person name="Terry A."/>
            <person name="Salamov A."/>
            <person name="Fritz-Laylin L.K."/>
            <person name="Marechal-Drouard L."/>
            <person name="Marshall W.F."/>
            <person name="Qu L.H."/>
            <person name="Nelson D.R."/>
            <person name="Sanderfoot A.A."/>
            <person name="Spalding M.H."/>
            <person name="Kapitonov V.V."/>
            <person name="Ren Q."/>
            <person name="Ferris P."/>
            <person name="Lindquist E."/>
            <person name="Shapiro H."/>
            <person name="Lucas S.M."/>
            <person name="Grimwood J."/>
            <person name="Schmutz J."/>
            <person name="Cardol P."/>
            <person name="Cerutti H."/>
            <person name="Chanfreau G."/>
            <person name="Chen C.L."/>
            <person name="Cognat V."/>
            <person name="Croft M.T."/>
            <person name="Dent R."/>
            <person name="Dutcher S."/>
            <person name="Fernandez E."/>
            <person name="Fukuzawa H."/>
            <person name="Gonzalez-Ballester D."/>
            <person name="Gonzalez-Halphen D."/>
            <person name="Hallmann A."/>
            <person name="Hanikenne M."/>
            <person name="Hippler M."/>
            <person name="Inwood W."/>
            <person name="Jabbari K."/>
            <person name="Kalanon M."/>
            <person name="Kuras R."/>
            <person name="Lefebvre P.A."/>
            <person name="Lemaire S.D."/>
            <person name="Lobanov A.V."/>
            <person name="Lohr M."/>
            <person name="Manuell A."/>
            <person name="Meier I."/>
            <person name="Mets L."/>
            <person name="Mittag M."/>
            <person name="Mittelmeier T."/>
            <person name="Moroney J.V."/>
            <person name="Moseley J."/>
            <person name="Napoli C."/>
            <person name="Nedelcu A.M."/>
            <person name="Niyogi K."/>
            <person name="Novoselov S.V."/>
            <person name="Paulsen I.T."/>
            <person name="Pazour G."/>
            <person name="Purton S."/>
            <person name="Ral J.P."/>
            <person name="Riano-Pachon D.M."/>
            <person name="Riekhof W."/>
            <person name="Rymarquis L."/>
            <person name="Schroda M."/>
            <person name="Stern D."/>
            <person name="Umen J."/>
            <person name="Willows R."/>
            <person name="Wilson N."/>
            <person name="Zimmer S.L."/>
            <person name="Allmer J."/>
            <person name="Balk J."/>
            <person name="Bisova K."/>
            <person name="Chen C.J."/>
            <person name="Elias M."/>
            <person name="Gendler K."/>
            <person name="Hauser C."/>
            <person name="Lamb M.R."/>
            <person name="Ledford H."/>
            <person name="Long J.C."/>
            <person name="Minagawa J."/>
            <person name="Page M.D."/>
            <person name="Pan J."/>
            <person name="Pootakham W."/>
            <person name="Roje S."/>
            <person name="Rose A."/>
            <person name="Stahlberg E."/>
            <person name="Terauchi A.M."/>
            <person name="Yang P."/>
            <person name="Ball S."/>
            <person name="Bowler C."/>
            <person name="Dieckmann C.L."/>
            <person name="Gladyshev V.N."/>
            <person name="Green P."/>
            <person name="Jorgensen R."/>
            <person name="Mayfield S."/>
            <person name="Mueller-Roeber B."/>
            <person name="Rajamani S."/>
            <person name="Sayre R.T."/>
            <person name="Brokstein P."/>
            <person name="Dubchak I."/>
            <person name="Goodstein D."/>
            <person name="Hornick L."/>
            <person name="Huang Y.W."/>
            <person name="Jhaveri J."/>
            <person name="Luo Y."/>
            <person name="Martinez D."/>
            <person name="Ngau W.C."/>
            <person name="Otillar B."/>
            <person name="Poliakov A."/>
            <person name="Porter A."/>
            <person name="Szajkowski L."/>
            <person name="Werner G."/>
            <person name="Zhou K."/>
            <person name="Grigoriev I.V."/>
            <person name="Rokhsar D.S."/>
            <person name="Grossman A.R."/>
        </authorList>
    </citation>
    <scope>NUCLEOTIDE SEQUENCE [LARGE SCALE GENOMIC DNA]</scope>
    <source>
        <strain evidence="13">CC-503</strain>
    </source>
</reference>
<feature type="region of interest" description="Disordered" evidence="11">
    <location>
        <begin position="1"/>
        <end position="24"/>
    </location>
</feature>
<dbReference type="FunCoup" id="A8I7Y8">
    <property type="interactions" value="1691"/>
</dbReference>
<comment type="subcellular location">
    <subcellularLocation>
        <location evidence="10">Cytoplasm</location>
    </subcellularLocation>
    <subcellularLocation>
        <location evidence="10">Nucleus</location>
    </subcellularLocation>
</comment>
<feature type="binding site" evidence="10">
    <location>
        <position position="21"/>
    </location>
    <ligand>
        <name>ATP</name>
        <dbReference type="ChEBI" id="CHEBI:30616"/>
    </ligand>
</feature>
<keyword evidence="6 10" id="KW-0547">Nucleotide-binding</keyword>
<dbReference type="ProMEX" id="A8I7Y8"/>
<dbReference type="RefSeq" id="XP_042926879.1">
    <property type="nucleotide sequence ID" value="XM_043059245.1"/>
</dbReference>
<feature type="binding site" evidence="10">
    <location>
        <position position="22"/>
    </location>
    <ligand>
        <name>ATP</name>
        <dbReference type="ChEBI" id="CHEBI:30616"/>
    </ligand>
</feature>
<dbReference type="HAMAP" id="MF_00039">
    <property type="entry name" value="Adenylate_kinase_AK6"/>
    <property type="match status" value="1"/>
</dbReference>
<evidence type="ECO:0000313" key="12">
    <source>
        <dbReference type="EMBL" id="PNW86315.1"/>
    </source>
</evidence>
<dbReference type="Gramene" id="PNW86315">
    <property type="protein sequence ID" value="PNW86315"/>
    <property type="gene ID" value="CHLRE_02g081550v5"/>
</dbReference>
<dbReference type="InterPro" id="IPR027417">
    <property type="entry name" value="P-loop_NTPase"/>
</dbReference>
<dbReference type="Proteomes" id="UP000006906">
    <property type="component" value="Chromosome 2"/>
</dbReference>
<comment type="caution">
    <text evidence="10">Lacks conserved residue(s) required for the propagation of feature annotation.</text>
</comment>
<keyword evidence="7 10" id="KW-0418">Kinase</keyword>
<proteinExistence type="inferred from homology"/>
<dbReference type="PANTHER" id="PTHR12595:SF0">
    <property type="entry name" value="ADENYLATE KINASE ISOENZYME 6"/>
    <property type="match status" value="1"/>
</dbReference>
<comment type="subunit">
    <text evidence="10">Interacts with small ribosomal subunit protein uS11. Not a structural component of 43S pre-ribosomes, but transiently interacts with them by binding to uS11.</text>
</comment>
<evidence type="ECO:0000256" key="6">
    <source>
        <dbReference type="ARBA" id="ARBA00022741"/>
    </source>
</evidence>
<dbReference type="GO" id="GO:0005634">
    <property type="term" value="C:nucleus"/>
    <property type="evidence" value="ECO:0000318"/>
    <property type="project" value="GO_Central"/>
</dbReference>
<evidence type="ECO:0000256" key="1">
    <source>
        <dbReference type="ARBA" id="ARBA00000582"/>
    </source>
</evidence>
<dbReference type="STRING" id="3055.A8I7Y8"/>
<dbReference type="InParanoid" id="A8I7Y8"/>
<evidence type="ECO:0000256" key="5">
    <source>
        <dbReference type="ARBA" id="ARBA00022679"/>
    </source>
</evidence>
<dbReference type="Pfam" id="PF13238">
    <property type="entry name" value="AAA_18"/>
    <property type="match status" value="1"/>
</dbReference>